<feature type="compositionally biased region" description="Basic and acidic residues" evidence="1">
    <location>
        <begin position="19"/>
        <end position="29"/>
    </location>
</feature>
<reference evidence="2 3" key="1">
    <citation type="submission" date="2018-11" db="EMBL/GenBank/DDBJ databases">
        <authorList>
            <consortium name="Pathogen Informatics"/>
        </authorList>
    </citation>
    <scope>NUCLEOTIDE SEQUENCE [LARGE SCALE GENOMIC DNA]</scope>
</reference>
<protein>
    <submittedName>
        <fullName evidence="2 4">Uncharacterized protein</fullName>
    </submittedName>
</protein>
<keyword evidence="3" id="KW-1185">Reference proteome</keyword>
<dbReference type="OrthoDB" id="5805263at2759"/>
<evidence type="ECO:0000313" key="4">
    <source>
        <dbReference type="WBParaSite" id="HPBE_0002602801-mRNA-1"/>
    </source>
</evidence>
<accession>A0A3P8IC68</accession>
<dbReference type="WBParaSite" id="HPBE_0002602801-mRNA-1">
    <property type="protein sequence ID" value="HPBE_0002602801-mRNA-1"/>
    <property type="gene ID" value="HPBE_0002602801"/>
</dbReference>
<evidence type="ECO:0000313" key="3">
    <source>
        <dbReference type="Proteomes" id="UP000050761"/>
    </source>
</evidence>
<gene>
    <name evidence="2" type="ORF">HPBE_LOCUS26027</name>
</gene>
<feature type="region of interest" description="Disordered" evidence="1">
    <location>
        <begin position="1"/>
        <end position="29"/>
    </location>
</feature>
<dbReference type="Proteomes" id="UP000050761">
    <property type="component" value="Unassembled WGS sequence"/>
</dbReference>
<sequence>MARKRGRHMPGQCAVGPEGGHRSEDESREKRAVRFADDIYRQPRNPYSWMYTMFEKRARNPYSWMNTDA</sequence>
<reference evidence="4" key="2">
    <citation type="submission" date="2019-09" db="UniProtKB">
        <authorList>
            <consortium name="WormBaseParasite"/>
        </authorList>
    </citation>
    <scope>IDENTIFICATION</scope>
</reference>
<dbReference type="EMBL" id="UZAH01039044">
    <property type="protein sequence ID" value="VDP55259.1"/>
    <property type="molecule type" value="Genomic_DNA"/>
</dbReference>
<evidence type="ECO:0000313" key="2">
    <source>
        <dbReference type="EMBL" id="VDP55259.1"/>
    </source>
</evidence>
<evidence type="ECO:0000256" key="1">
    <source>
        <dbReference type="SAM" id="MobiDB-lite"/>
    </source>
</evidence>
<name>A0A183GTK8_HELPZ</name>
<dbReference type="AlphaFoldDB" id="A0A183GTK8"/>
<accession>A0A183GTK8</accession>
<proteinExistence type="predicted"/>
<organism evidence="3 4">
    <name type="scientific">Heligmosomoides polygyrus</name>
    <name type="common">Parasitic roundworm</name>
    <dbReference type="NCBI Taxonomy" id="6339"/>
    <lineage>
        <taxon>Eukaryota</taxon>
        <taxon>Metazoa</taxon>
        <taxon>Ecdysozoa</taxon>
        <taxon>Nematoda</taxon>
        <taxon>Chromadorea</taxon>
        <taxon>Rhabditida</taxon>
        <taxon>Rhabditina</taxon>
        <taxon>Rhabditomorpha</taxon>
        <taxon>Strongyloidea</taxon>
        <taxon>Heligmosomidae</taxon>
        <taxon>Heligmosomoides</taxon>
    </lineage>
</organism>